<dbReference type="AlphaFoldDB" id="A0A9P6CYY9"/>
<dbReference type="OrthoDB" id="3061038at2759"/>
<sequence length="199" mass="22237">MTCRSRSSVNLGDFTVSGCDCFPSPSCTLFPRRADGKVVLPNPLDLLKNVSCHGATVRLSTNHRPHTSSRLTANDERPSTASCYCPDCALTMKDDIDAASTSSEQNQLVENYAQIRSLPEFKAFKLNHEGKAEPRKRANTTPNPHPKGGVVVNKTKSGQEWMEEIRVTRRTRKQAYVLKYFFLGIESAFGYRLRVLRAV</sequence>
<feature type="region of interest" description="Disordered" evidence="1">
    <location>
        <begin position="129"/>
        <end position="152"/>
    </location>
</feature>
<protein>
    <submittedName>
        <fullName evidence="2">Uncharacterized protein</fullName>
    </submittedName>
</protein>
<gene>
    <name evidence="2" type="ORF">BDN70DRAFT_890877</name>
</gene>
<accession>A0A9P6CYY9</accession>
<dbReference type="EMBL" id="MU155142">
    <property type="protein sequence ID" value="KAF9484597.1"/>
    <property type="molecule type" value="Genomic_DNA"/>
</dbReference>
<evidence type="ECO:0000256" key="1">
    <source>
        <dbReference type="SAM" id="MobiDB-lite"/>
    </source>
</evidence>
<evidence type="ECO:0000313" key="3">
    <source>
        <dbReference type="Proteomes" id="UP000807469"/>
    </source>
</evidence>
<name>A0A9P6CYY9_9AGAR</name>
<dbReference type="Proteomes" id="UP000807469">
    <property type="component" value="Unassembled WGS sequence"/>
</dbReference>
<evidence type="ECO:0000313" key="2">
    <source>
        <dbReference type="EMBL" id="KAF9484597.1"/>
    </source>
</evidence>
<proteinExistence type="predicted"/>
<comment type="caution">
    <text evidence="2">The sequence shown here is derived from an EMBL/GenBank/DDBJ whole genome shotgun (WGS) entry which is preliminary data.</text>
</comment>
<keyword evidence="3" id="KW-1185">Reference proteome</keyword>
<organism evidence="2 3">
    <name type="scientific">Pholiota conissans</name>
    <dbReference type="NCBI Taxonomy" id="109636"/>
    <lineage>
        <taxon>Eukaryota</taxon>
        <taxon>Fungi</taxon>
        <taxon>Dikarya</taxon>
        <taxon>Basidiomycota</taxon>
        <taxon>Agaricomycotina</taxon>
        <taxon>Agaricomycetes</taxon>
        <taxon>Agaricomycetidae</taxon>
        <taxon>Agaricales</taxon>
        <taxon>Agaricineae</taxon>
        <taxon>Strophariaceae</taxon>
        <taxon>Pholiota</taxon>
    </lineage>
</organism>
<reference evidence="2" key="1">
    <citation type="submission" date="2020-11" db="EMBL/GenBank/DDBJ databases">
        <authorList>
            <consortium name="DOE Joint Genome Institute"/>
            <person name="Ahrendt S."/>
            <person name="Riley R."/>
            <person name="Andreopoulos W."/>
            <person name="Labutti K."/>
            <person name="Pangilinan J."/>
            <person name="Ruiz-Duenas F.J."/>
            <person name="Barrasa J.M."/>
            <person name="Sanchez-Garcia M."/>
            <person name="Camarero S."/>
            <person name="Miyauchi S."/>
            <person name="Serrano A."/>
            <person name="Linde D."/>
            <person name="Babiker R."/>
            <person name="Drula E."/>
            <person name="Ayuso-Fernandez I."/>
            <person name="Pacheco R."/>
            <person name="Padilla G."/>
            <person name="Ferreira P."/>
            <person name="Barriuso J."/>
            <person name="Kellner H."/>
            <person name="Castanera R."/>
            <person name="Alfaro M."/>
            <person name="Ramirez L."/>
            <person name="Pisabarro A.G."/>
            <person name="Kuo A."/>
            <person name="Tritt A."/>
            <person name="Lipzen A."/>
            <person name="He G."/>
            <person name="Yan M."/>
            <person name="Ng V."/>
            <person name="Cullen D."/>
            <person name="Martin F."/>
            <person name="Rosso M.-N."/>
            <person name="Henrissat B."/>
            <person name="Hibbett D."/>
            <person name="Martinez A.T."/>
            <person name="Grigoriev I.V."/>
        </authorList>
    </citation>
    <scope>NUCLEOTIDE SEQUENCE</scope>
    <source>
        <strain evidence="2">CIRM-BRFM 674</strain>
    </source>
</reference>